<dbReference type="Pfam" id="PF02653">
    <property type="entry name" value="BPD_transp_2"/>
    <property type="match status" value="1"/>
</dbReference>
<keyword evidence="2" id="KW-0813">Transport</keyword>
<keyword evidence="4" id="KW-0997">Cell inner membrane</keyword>
<keyword evidence="5 10" id="KW-0812">Transmembrane</keyword>
<dbReference type="InterPro" id="IPR001851">
    <property type="entry name" value="ABC_transp_permease"/>
</dbReference>
<evidence type="ECO:0000256" key="8">
    <source>
        <dbReference type="ARBA" id="ARBA00023136"/>
    </source>
</evidence>
<evidence type="ECO:0000313" key="11">
    <source>
        <dbReference type="EMBL" id="MCL2895065.1"/>
    </source>
</evidence>
<comment type="caution">
    <text evidence="11">The sequence shown here is derived from an EMBL/GenBank/DDBJ whole genome shotgun (WGS) entry which is preliminary data.</text>
</comment>
<evidence type="ECO:0000256" key="2">
    <source>
        <dbReference type="ARBA" id="ARBA00022448"/>
    </source>
</evidence>
<evidence type="ECO:0000256" key="1">
    <source>
        <dbReference type="ARBA" id="ARBA00004429"/>
    </source>
</evidence>
<comment type="subcellular location">
    <subcellularLocation>
        <location evidence="1">Cell inner membrane</location>
        <topology evidence="1">Multi-pass membrane protein</topology>
    </subcellularLocation>
</comment>
<evidence type="ECO:0000256" key="6">
    <source>
        <dbReference type="ARBA" id="ARBA00022970"/>
    </source>
</evidence>
<evidence type="ECO:0000256" key="7">
    <source>
        <dbReference type="ARBA" id="ARBA00022989"/>
    </source>
</evidence>
<name>A0ABT0MYX8_9GAMM</name>
<dbReference type="CDD" id="cd06582">
    <property type="entry name" value="TM_PBP1_LivH_like"/>
    <property type="match status" value="1"/>
</dbReference>
<comment type="similarity">
    <text evidence="9">Belongs to the binding-protein-dependent transport system permease family. LivHM subfamily.</text>
</comment>
<proteinExistence type="inferred from homology"/>
<dbReference type="Proteomes" id="UP001203069">
    <property type="component" value="Unassembled WGS sequence"/>
</dbReference>
<evidence type="ECO:0000256" key="10">
    <source>
        <dbReference type="SAM" id="Phobius"/>
    </source>
</evidence>
<feature type="transmembrane region" description="Helical" evidence="10">
    <location>
        <begin position="93"/>
        <end position="114"/>
    </location>
</feature>
<feature type="transmembrane region" description="Helical" evidence="10">
    <location>
        <begin position="141"/>
        <end position="158"/>
    </location>
</feature>
<sequence>MDFINFYLIPGIVQGSIYALGAIGITLVYSIMRHGHFAHGDLSTFGAFLALFFTTTLALPLYAALLLAIVFTGLIGVGLDRLFYANLRNRPKIITTIASFGVALMLRSVVQVVWGVNTENYVQGISRPSNWFGIRIKEDEIITVAIVLGIVFILNFFLTRSKWGKAMRAMSDNPDLALLSGIDNKKVITLTWMIVGGLCAASGFLLGLNSEVKSMMGWNMLLPMFSAAILGGVGRISGAVVGGFIVGIAEEISVLFLPAEYKMVSAIAILLLVLLIRPTGIFRGKVL</sequence>
<evidence type="ECO:0000256" key="3">
    <source>
        <dbReference type="ARBA" id="ARBA00022475"/>
    </source>
</evidence>
<evidence type="ECO:0000256" key="4">
    <source>
        <dbReference type="ARBA" id="ARBA00022519"/>
    </source>
</evidence>
<keyword evidence="6" id="KW-0029">Amino-acid transport</keyword>
<evidence type="ECO:0000256" key="9">
    <source>
        <dbReference type="ARBA" id="ARBA00037998"/>
    </source>
</evidence>
<keyword evidence="3" id="KW-1003">Cell membrane</keyword>
<gene>
    <name evidence="11" type="ORF">MFP26_20565</name>
</gene>
<reference evidence="11 12" key="1">
    <citation type="submission" date="2022-02" db="EMBL/GenBank/DDBJ databases">
        <title>Description of Brenneria tiliae sp. nov. isolated from symptomatic Tilia x moltkei and Tilia x europaea trees in the UK.</title>
        <authorList>
            <person name="Kile H."/>
        </authorList>
    </citation>
    <scope>NUCLEOTIDE SEQUENCE [LARGE SCALE GENOMIC DNA]</scope>
    <source>
        <strain evidence="11 12">MC1SB4.1</strain>
    </source>
</reference>
<feature type="transmembrane region" description="Helical" evidence="10">
    <location>
        <begin position="220"/>
        <end position="249"/>
    </location>
</feature>
<feature type="transmembrane region" description="Helical" evidence="10">
    <location>
        <begin position="261"/>
        <end position="282"/>
    </location>
</feature>
<keyword evidence="12" id="KW-1185">Reference proteome</keyword>
<dbReference type="InterPro" id="IPR052157">
    <property type="entry name" value="BCAA_transport_permease"/>
</dbReference>
<keyword evidence="7 10" id="KW-1133">Transmembrane helix</keyword>
<evidence type="ECO:0000256" key="5">
    <source>
        <dbReference type="ARBA" id="ARBA00022692"/>
    </source>
</evidence>
<dbReference type="RefSeq" id="WP_249246099.1">
    <property type="nucleotide sequence ID" value="NZ_JAKPBZ010000115.1"/>
</dbReference>
<organism evidence="11 12">
    <name type="scientific">Brenneria tiliae</name>
    <dbReference type="NCBI Taxonomy" id="2914984"/>
    <lineage>
        <taxon>Bacteria</taxon>
        <taxon>Pseudomonadati</taxon>
        <taxon>Pseudomonadota</taxon>
        <taxon>Gammaproteobacteria</taxon>
        <taxon>Enterobacterales</taxon>
        <taxon>Pectobacteriaceae</taxon>
        <taxon>Brenneria</taxon>
    </lineage>
</organism>
<dbReference type="EMBL" id="JAKPBZ010000115">
    <property type="protein sequence ID" value="MCL2895065.1"/>
    <property type="molecule type" value="Genomic_DNA"/>
</dbReference>
<dbReference type="PANTHER" id="PTHR11795">
    <property type="entry name" value="BRANCHED-CHAIN AMINO ACID TRANSPORT SYSTEM PERMEASE PROTEIN LIVH"/>
    <property type="match status" value="1"/>
</dbReference>
<feature type="transmembrane region" description="Helical" evidence="10">
    <location>
        <begin position="6"/>
        <end position="30"/>
    </location>
</feature>
<keyword evidence="8 10" id="KW-0472">Membrane</keyword>
<accession>A0ABT0MYX8</accession>
<dbReference type="PANTHER" id="PTHR11795:SF371">
    <property type="entry name" value="HIGH-AFFINITY BRANCHED-CHAIN AMINO ACID TRANSPORT SYSTEM PERMEASE PROTEIN LIVH"/>
    <property type="match status" value="1"/>
</dbReference>
<protein>
    <submittedName>
        <fullName evidence="11">Branched-chain amino acid ABC transporter permease</fullName>
    </submittedName>
</protein>
<evidence type="ECO:0000313" key="12">
    <source>
        <dbReference type="Proteomes" id="UP001203069"/>
    </source>
</evidence>
<feature type="transmembrane region" description="Helical" evidence="10">
    <location>
        <begin position="187"/>
        <end position="208"/>
    </location>
</feature>